<dbReference type="Gene3D" id="3.40.50.150">
    <property type="entry name" value="Vaccinia Virus protein VP39"/>
    <property type="match status" value="1"/>
</dbReference>
<keyword evidence="3" id="KW-1185">Reference proteome</keyword>
<gene>
    <name evidence="2" type="ORF">ADL17_20405</name>
</gene>
<dbReference type="GO" id="GO:0008757">
    <property type="term" value="F:S-adenosylmethionine-dependent methyltransferase activity"/>
    <property type="evidence" value="ECO:0007669"/>
    <property type="project" value="InterPro"/>
</dbReference>
<dbReference type="EMBL" id="LMWI01000002">
    <property type="protein sequence ID" value="KUJ45431.1"/>
    <property type="molecule type" value="Genomic_DNA"/>
</dbReference>
<reference evidence="2 3" key="1">
    <citation type="submission" date="2015-10" db="EMBL/GenBank/DDBJ databases">
        <authorList>
            <person name="Ju K.-S."/>
            <person name="Doroghazi J.R."/>
            <person name="Metcalf W.W."/>
        </authorList>
    </citation>
    <scope>NUCLEOTIDE SEQUENCE [LARGE SCALE GENOMIC DNA]</scope>
    <source>
        <strain evidence="2 3">NRRL B-24793</strain>
    </source>
</reference>
<dbReference type="InterPro" id="IPR013216">
    <property type="entry name" value="Methyltransf_11"/>
</dbReference>
<dbReference type="Proteomes" id="UP000053246">
    <property type="component" value="Unassembled WGS sequence"/>
</dbReference>
<evidence type="ECO:0000313" key="2">
    <source>
        <dbReference type="EMBL" id="KUJ45431.1"/>
    </source>
</evidence>
<name>A0A9X0LCW3_9ACTN</name>
<proteinExistence type="predicted"/>
<feature type="domain" description="Methyltransferase type 11" evidence="1">
    <location>
        <begin position="2"/>
        <end position="52"/>
    </location>
</feature>
<evidence type="ECO:0000259" key="1">
    <source>
        <dbReference type="Pfam" id="PF08241"/>
    </source>
</evidence>
<evidence type="ECO:0000313" key="3">
    <source>
        <dbReference type="Proteomes" id="UP000053246"/>
    </source>
</evidence>
<accession>A0A9X0LCW3</accession>
<organism evidence="2 3">
    <name type="scientific">Micromonospora maris</name>
    <dbReference type="NCBI Taxonomy" id="1003110"/>
    <lineage>
        <taxon>Bacteria</taxon>
        <taxon>Bacillati</taxon>
        <taxon>Actinomycetota</taxon>
        <taxon>Actinomycetes</taxon>
        <taxon>Micromonosporales</taxon>
        <taxon>Micromonosporaceae</taxon>
        <taxon>Micromonospora</taxon>
    </lineage>
</organism>
<dbReference type="RefSeq" id="WP_013734810.1">
    <property type="nucleotide sequence ID" value="NZ_LMWI01000002.1"/>
</dbReference>
<dbReference type="Pfam" id="PF08241">
    <property type="entry name" value="Methyltransf_11"/>
    <property type="match status" value="1"/>
</dbReference>
<comment type="caution">
    <text evidence="2">The sequence shown here is derived from an EMBL/GenBank/DDBJ whole genome shotgun (WGS) entry which is preliminary data.</text>
</comment>
<sequence length="144" mass="15700">MEFSTGELEILPFDSETSDLVVCGLALDHCPSLTEPLTELARVTRPGGRVIVSGINPLMSILGGAAHVKLDQGERGFARNHAHLHSDFLTAFHAAGLEVQRLHDPRYEADHVALKRTAMSLIPEATLAAYVGLPAVVVWDLRRR</sequence>
<dbReference type="InterPro" id="IPR029063">
    <property type="entry name" value="SAM-dependent_MTases_sf"/>
</dbReference>
<dbReference type="SUPFAM" id="SSF53335">
    <property type="entry name" value="S-adenosyl-L-methionine-dependent methyltransferases"/>
    <property type="match status" value="1"/>
</dbReference>
<dbReference type="AlphaFoldDB" id="A0A9X0LCW3"/>
<protein>
    <recommendedName>
        <fullName evidence="1">Methyltransferase type 11 domain-containing protein</fullName>
    </recommendedName>
</protein>
<dbReference type="OMA" id="IRCEEYP"/>